<evidence type="ECO:0000256" key="9">
    <source>
        <dbReference type="ARBA" id="ARBA00022968"/>
    </source>
</evidence>
<gene>
    <name evidence="18" type="ORF">PV328_010021</name>
</gene>
<evidence type="ECO:0000256" key="16">
    <source>
        <dbReference type="SAM" id="MobiDB-lite"/>
    </source>
</evidence>
<organism evidence="18 19">
    <name type="scientific">Microctonus aethiopoides</name>
    <dbReference type="NCBI Taxonomy" id="144406"/>
    <lineage>
        <taxon>Eukaryota</taxon>
        <taxon>Metazoa</taxon>
        <taxon>Ecdysozoa</taxon>
        <taxon>Arthropoda</taxon>
        <taxon>Hexapoda</taxon>
        <taxon>Insecta</taxon>
        <taxon>Pterygota</taxon>
        <taxon>Neoptera</taxon>
        <taxon>Endopterygota</taxon>
        <taxon>Hymenoptera</taxon>
        <taxon>Apocrita</taxon>
        <taxon>Ichneumonoidea</taxon>
        <taxon>Braconidae</taxon>
        <taxon>Euphorinae</taxon>
        <taxon>Microctonus</taxon>
    </lineage>
</organism>
<name>A0AA39C735_9HYME</name>
<keyword evidence="13" id="KW-0325">Glycoprotein</keyword>
<comment type="caution">
    <text evidence="18">The sequence shown here is derived from an EMBL/GenBank/DDBJ whole genome shotgun (WGS) entry which is preliminary data.</text>
</comment>
<evidence type="ECO:0000313" key="19">
    <source>
        <dbReference type="Proteomes" id="UP001168990"/>
    </source>
</evidence>
<keyword evidence="14" id="KW-0206">Cytoskeleton</keyword>
<dbReference type="PANTHER" id="PTHR21142:SF2">
    <property type="entry name" value="BETA-SARCOGLYCAN"/>
    <property type="match status" value="1"/>
</dbReference>
<evidence type="ECO:0000256" key="3">
    <source>
        <dbReference type="ARBA" id="ARBA00004274"/>
    </source>
</evidence>
<comment type="function">
    <text evidence="1">Component of the sarcoglycan complex, a subcomplex of the dystrophin-glycoprotein complex which forms a link between the F-actin cytoskeleton and the extracellular matrix.</text>
</comment>
<protein>
    <recommendedName>
        <fullName evidence="5">Beta-sarcoglycan</fullName>
    </recommendedName>
</protein>
<dbReference type="PANTHER" id="PTHR21142">
    <property type="entry name" value="SARCOGLYCANS"/>
    <property type="match status" value="1"/>
</dbReference>
<evidence type="ECO:0000256" key="15">
    <source>
        <dbReference type="ARBA" id="ARBA00026041"/>
    </source>
</evidence>
<accession>A0AA39C735</accession>
<dbReference type="Pfam" id="PF04790">
    <property type="entry name" value="Sarcoglycan_1"/>
    <property type="match status" value="1"/>
</dbReference>
<feature type="transmembrane region" description="Helical" evidence="17">
    <location>
        <begin position="75"/>
        <end position="102"/>
    </location>
</feature>
<keyword evidence="8 17" id="KW-0812">Transmembrane</keyword>
<dbReference type="InterPro" id="IPR027659">
    <property type="entry name" value="Sgcb"/>
</dbReference>
<dbReference type="GO" id="GO:0016012">
    <property type="term" value="C:sarcoglycan complex"/>
    <property type="evidence" value="ECO:0007669"/>
    <property type="project" value="InterPro"/>
</dbReference>
<evidence type="ECO:0000256" key="12">
    <source>
        <dbReference type="ARBA" id="ARBA00023157"/>
    </source>
</evidence>
<keyword evidence="12" id="KW-1015">Disulfide bond</keyword>
<evidence type="ECO:0000256" key="17">
    <source>
        <dbReference type="SAM" id="Phobius"/>
    </source>
</evidence>
<keyword evidence="9" id="KW-0735">Signal-anchor</keyword>
<keyword evidence="6" id="KW-1003">Cell membrane</keyword>
<reference evidence="18" key="2">
    <citation type="submission" date="2023-03" db="EMBL/GenBank/DDBJ databases">
        <authorList>
            <person name="Inwood S.N."/>
            <person name="Skelly J.G."/>
            <person name="Guhlin J."/>
            <person name="Harrop T.W.R."/>
            <person name="Goldson S.G."/>
            <person name="Dearden P.K."/>
        </authorList>
    </citation>
    <scope>NUCLEOTIDE SEQUENCE</scope>
    <source>
        <strain evidence="18">Irish</strain>
        <tissue evidence="18">Whole body</tissue>
    </source>
</reference>
<dbReference type="GO" id="GO:0005856">
    <property type="term" value="C:cytoskeleton"/>
    <property type="evidence" value="ECO:0007669"/>
    <property type="project" value="UniProtKB-SubCell"/>
</dbReference>
<evidence type="ECO:0000256" key="14">
    <source>
        <dbReference type="ARBA" id="ARBA00023212"/>
    </source>
</evidence>
<dbReference type="InterPro" id="IPR006875">
    <property type="entry name" value="Sarcoglycan"/>
</dbReference>
<comment type="subcellular location">
    <subcellularLocation>
        <location evidence="3">Cell membrane</location>
        <location evidence="3">Sarcolemma</location>
        <topology evidence="3">Single-pass type II membrane protein</topology>
    </subcellularLocation>
    <subcellularLocation>
        <location evidence="2">Cytoplasm</location>
        <location evidence="2">Cytoskeleton</location>
    </subcellularLocation>
</comment>
<keyword evidence="7" id="KW-0963">Cytoplasm</keyword>
<keyword evidence="11 17" id="KW-0472">Membrane</keyword>
<dbReference type="GO" id="GO:0042383">
    <property type="term" value="C:sarcolemma"/>
    <property type="evidence" value="ECO:0007669"/>
    <property type="project" value="UniProtKB-SubCell"/>
</dbReference>
<reference evidence="18" key="1">
    <citation type="journal article" date="2023" name="bioRxiv">
        <title>Scaffold-level genome assemblies of two parasitoid biocontrol wasps reveal the parthenogenesis mechanism and an associated novel virus.</title>
        <authorList>
            <person name="Inwood S."/>
            <person name="Skelly J."/>
            <person name="Guhlin J."/>
            <person name="Harrop T."/>
            <person name="Goldson S."/>
            <person name="Dearden P."/>
        </authorList>
    </citation>
    <scope>NUCLEOTIDE SEQUENCE</scope>
    <source>
        <strain evidence="18">Irish</strain>
        <tissue evidence="18">Whole body</tissue>
    </source>
</reference>
<evidence type="ECO:0000256" key="11">
    <source>
        <dbReference type="ARBA" id="ARBA00023136"/>
    </source>
</evidence>
<evidence type="ECO:0000256" key="1">
    <source>
        <dbReference type="ARBA" id="ARBA00002860"/>
    </source>
</evidence>
<evidence type="ECO:0000256" key="4">
    <source>
        <dbReference type="ARBA" id="ARBA00007574"/>
    </source>
</evidence>
<keyword evidence="19" id="KW-1185">Reference proteome</keyword>
<evidence type="ECO:0000256" key="13">
    <source>
        <dbReference type="ARBA" id="ARBA00023180"/>
    </source>
</evidence>
<evidence type="ECO:0000256" key="5">
    <source>
        <dbReference type="ARBA" id="ARBA00015329"/>
    </source>
</evidence>
<dbReference type="GO" id="GO:0007517">
    <property type="term" value="P:muscle organ development"/>
    <property type="evidence" value="ECO:0007669"/>
    <property type="project" value="InterPro"/>
</dbReference>
<comment type="similarity">
    <text evidence="4">Belongs to the sarcoglycan beta/delta/gamma/zeta family.</text>
</comment>
<feature type="compositionally biased region" description="Polar residues" evidence="16">
    <location>
        <begin position="1"/>
        <end position="26"/>
    </location>
</feature>
<evidence type="ECO:0000256" key="10">
    <source>
        <dbReference type="ARBA" id="ARBA00022989"/>
    </source>
</evidence>
<dbReference type="AlphaFoldDB" id="A0AA39C735"/>
<dbReference type="EMBL" id="JAQQBS010001424">
    <property type="protein sequence ID" value="KAK0159096.1"/>
    <property type="molecule type" value="Genomic_DNA"/>
</dbReference>
<evidence type="ECO:0000256" key="6">
    <source>
        <dbReference type="ARBA" id="ARBA00022475"/>
    </source>
</evidence>
<keyword evidence="10 17" id="KW-1133">Transmembrane helix</keyword>
<evidence type="ECO:0000313" key="18">
    <source>
        <dbReference type="EMBL" id="KAK0159096.1"/>
    </source>
</evidence>
<comment type="subunit">
    <text evidence="15">Cross-link to form 2 major subcomplexes: one consisting of SGCB, SGCD and SGCG and the other consisting of SGCB and SGCD. The association between SGCB and SGCG is particularly strong while SGCA is loosely associated with the other sarcoglycans.</text>
</comment>
<evidence type="ECO:0000256" key="2">
    <source>
        <dbReference type="ARBA" id="ARBA00004245"/>
    </source>
</evidence>
<sequence>MSSLQEPCDSGSPSISKAEDNLSNSDGPLLKKNLGRNIAASSSENVPKVKSLIMSSRVPSRDLSSTSFDLEKKRYCLWTLICILAMIGFCNLILSITIIAVLRVSQGMESLEVIPNENLVKFYGSTDLDKVCIEEGICQGFGDEPVILSGDNSGVQLNIKNRRHDHPRANMDILQNGTSVSKVESFEIKDLHTGHSIFSTNFPNFGLPSGVGNINVKLAETHRIVSPVNETLNLESNKEVTIRGAESLSMESKEIIWMADNHVKLQSNNSVIMVNGKNGVYLDVKKIPIASGMSNDGDEIAQYKVCICMPQGKLFRLPVPTKNLRVNCAKISNSPEHNPCL</sequence>
<evidence type="ECO:0000256" key="7">
    <source>
        <dbReference type="ARBA" id="ARBA00022490"/>
    </source>
</evidence>
<dbReference type="Proteomes" id="UP001168990">
    <property type="component" value="Unassembled WGS sequence"/>
</dbReference>
<evidence type="ECO:0000256" key="8">
    <source>
        <dbReference type="ARBA" id="ARBA00022692"/>
    </source>
</evidence>
<proteinExistence type="inferred from homology"/>
<feature type="region of interest" description="Disordered" evidence="16">
    <location>
        <begin position="1"/>
        <end position="27"/>
    </location>
</feature>